<feature type="active site" description="Proton donor" evidence="2">
    <location>
        <position position="36"/>
    </location>
</feature>
<dbReference type="NCBIfam" id="TIGR02258">
    <property type="entry name" value="2_5_ligase"/>
    <property type="match status" value="1"/>
</dbReference>
<keyword evidence="3" id="KW-0436">Ligase</keyword>
<accession>A0A1H6Y4X8</accession>
<evidence type="ECO:0000313" key="3">
    <source>
        <dbReference type="EMBL" id="SEJ35506.1"/>
    </source>
</evidence>
<dbReference type="InterPro" id="IPR009097">
    <property type="entry name" value="Cyclic_Pdiesterase"/>
</dbReference>
<dbReference type="STRING" id="1227549.SAMN05444007_104247"/>
<gene>
    <name evidence="3" type="ORF">SAMN05444007_104247</name>
</gene>
<proteinExistence type="inferred from homology"/>
<organism evidence="3 4">
    <name type="scientific">Cribrihabitans marinus</name>
    <dbReference type="NCBI Taxonomy" id="1227549"/>
    <lineage>
        <taxon>Bacteria</taxon>
        <taxon>Pseudomonadati</taxon>
        <taxon>Pseudomonadota</taxon>
        <taxon>Alphaproteobacteria</taxon>
        <taxon>Rhodobacterales</taxon>
        <taxon>Paracoccaceae</taxon>
        <taxon>Cribrihabitans</taxon>
    </lineage>
</organism>
<dbReference type="AlphaFoldDB" id="A0A1H6Y4X8"/>
<comment type="catalytic activity">
    <reaction evidence="2">
        <text>a 3'-end 2',3'-cyclophospho-ribonucleotide-RNA + H2O = a 3'-end 2'-phospho-ribonucleotide-RNA + H(+)</text>
        <dbReference type="Rhea" id="RHEA:11828"/>
        <dbReference type="Rhea" id="RHEA-COMP:10464"/>
        <dbReference type="Rhea" id="RHEA-COMP:17353"/>
        <dbReference type="ChEBI" id="CHEBI:15377"/>
        <dbReference type="ChEBI" id="CHEBI:15378"/>
        <dbReference type="ChEBI" id="CHEBI:83064"/>
        <dbReference type="ChEBI" id="CHEBI:173113"/>
        <dbReference type="EC" id="3.1.4.58"/>
    </reaction>
</comment>
<dbReference type="Gene3D" id="3.90.1140.10">
    <property type="entry name" value="Cyclic phosphodiesterase"/>
    <property type="match status" value="1"/>
</dbReference>
<comment type="similarity">
    <text evidence="2">Belongs to the 2H phosphoesterase superfamily. ThpR family.</text>
</comment>
<dbReference type="GO" id="GO:0008664">
    <property type="term" value="F:RNA 2',3'-cyclic 3'-phosphodiesterase activity"/>
    <property type="evidence" value="ECO:0007669"/>
    <property type="project" value="UniProtKB-EC"/>
</dbReference>
<reference evidence="3 4" key="1">
    <citation type="submission" date="2016-10" db="EMBL/GenBank/DDBJ databases">
        <authorList>
            <person name="de Groot N.N."/>
        </authorList>
    </citation>
    <scope>NUCLEOTIDE SEQUENCE [LARGE SCALE GENOMIC DNA]</scope>
    <source>
        <strain evidence="3 4">DSM 29340</strain>
    </source>
</reference>
<feature type="short sequence motif" description="HXTX 1" evidence="2">
    <location>
        <begin position="36"/>
        <end position="39"/>
    </location>
</feature>
<dbReference type="Proteomes" id="UP000199379">
    <property type="component" value="Unassembled WGS sequence"/>
</dbReference>
<keyword evidence="1 2" id="KW-0378">Hydrolase</keyword>
<dbReference type="RefSeq" id="WP_177175421.1">
    <property type="nucleotide sequence ID" value="NZ_BMGV01000004.1"/>
</dbReference>
<dbReference type="PANTHER" id="PTHR35561">
    <property type="entry name" value="RNA 2',3'-CYCLIC PHOSPHODIESTERASE"/>
    <property type="match status" value="1"/>
</dbReference>
<dbReference type="Pfam" id="PF13563">
    <property type="entry name" value="2_5_RNA_ligase2"/>
    <property type="match status" value="1"/>
</dbReference>
<evidence type="ECO:0000256" key="1">
    <source>
        <dbReference type="ARBA" id="ARBA00022801"/>
    </source>
</evidence>
<dbReference type="PANTHER" id="PTHR35561:SF1">
    <property type="entry name" value="RNA 2',3'-CYCLIC PHOSPHODIESTERASE"/>
    <property type="match status" value="1"/>
</dbReference>
<name>A0A1H6Y4X8_9RHOB</name>
<dbReference type="SUPFAM" id="SSF55144">
    <property type="entry name" value="LigT-like"/>
    <property type="match status" value="1"/>
</dbReference>
<dbReference type="EMBL" id="FNYD01000004">
    <property type="protein sequence ID" value="SEJ35506.1"/>
    <property type="molecule type" value="Genomic_DNA"/>
</dbReference>
<dbReference type="GO" id="GO:0004113">
    <property type="term" value="F:2',3'-cyclic-nucleotide 3'-phosphodiesterase activity"/>
    <property type="evidence" value="ECO:0007669"/>
    <property type="project" value="InterPro"/>
</dbReference>
<evidence type="ECO:0000313" key="4">
    <source>
        <dbReference type="Proteomes" id="UP000199379"/>
    </source>
</evidence>
<evidence type="ECO:0000256" key="2">
    <source>
        <dbReference type="HAMAP-Rule" id="MF_01940"/>
    </source>
</evidence>
<feature type="active site" description="Proton acceptor" evidence="2">
    <location>
        <position position="119"/>
    </location>
</feature>
<dbReference type="EC" id="3.1.4.58" evidence="2"/>
<protein>
    <recommendedName>
        <fullName evidence="2">RNA 2',3'-cyclic phosphodiesterase</fullName>
        <shortName evidence="2">RNA 2',3'-CPDase</shortName>
        <ecNumber evidence="2">3.1.4.58</ecNumber>
    </recommendedName>
</protein>
<sequence length="181" mass="19228">MRSFLALPLSEDARARLGALQASIPVGRAVPVDNLHVTLAFLDDRSEADLSALNDELELADLPACALRLEGLVALGGAAPRVIGAAVVRDAALDALHSEVQRAVRRAGLKLPRRRFRPHVTLARLQPWDAGDVPQILAAESGFRLDAGPVAELVLYRSVLRRDGARHDALAAYPLAGADGA</sequence>
<dbReference type="GO" id="GO:0016874">
    <property type="term" value="F:ligase activity"/>
    <property type="evidence" value="ECO:0007669"/>
    <property type="project" value="UniProtKB-KW"/>
</dbReference>
<keyword evidence="4" id="KW-1185">Reference proteome</keyword>
<feature type="short sequence motif" description="HXTX 2" evidence="2">
    <location>
        <begin position="119"/>
        <end position="122"/>
    </location>
</feature>
<comment type="function">
    <text evidence="2">Hydrolyzes RNA 2',3'-cyclic phosphodiester to an RNA 2'-phosphomonoester.</text>
</comment>
<dbReference type="HAMAP" id="MF_01940">
    <property type="entry name" value="RNA_CPDase"/>
    <property type="match status" value="1"/>
</dbReference>
<dbReference type="InterPro" id="IPR004175">
    <property type="entry name" value="RNA_CPDase"/>
</dbReference>